<reference evidence="2 3" key="1">
    <citation type="journal article" date="2014" name="World J. Microbiol. Biotechnol.">
        <title>Biodiversity and physiological characteristics of Antarctic and Arctic lichens-associated bacteria.</title>
        <authorList>
            <person name="Lee Y.M."/>
            <person name="Kim E.H."/>
            <person name="Lee H.K."/>
            <person name="Hong S.G."/>
        </authorList>
    </citation>
    <scope>NUCLEOTIDE SEQUENCE [LARGE SCALE GENOMIC DNA]</scope>
    <source>
        <strain evidence="2 3">PAMC 26569</strain>
    </source>
</reference>
<dbReference type="InterPro" id="IPR014729">
    <property type="entry name" value="Rossmann-like_a/b/a_fold"/>
</dbReference>
<dbReference type="Pfam" id="PF02698">
    <property type="entry name" value="DUF218"/>
    <property type="match status" value="1"/>
</dbReference>
<dbReference type="PANTHER" id="PTHR30336:SF20">
    <property type="entry name" value="DUF218 DOMAIN-CONTAINING PROTEIN"/>
    <property type="match status" value="1"/>
</dbReference>
<dbReference type="EMBL" id="CP053708">
    <property type="protein sequence ID" value="QKE91413.1"/>
    <property type="molecule type" value="Genomic_DNA"/>
</dbReference>
<dbReference type="AlphaFoldDB" id="A0A6M8HSF1"/>
<dbReference type="Gene3D" id="3.40.50.620">
    <property type="entry name" value="HUPs"/>
    <property type="match status" value="1"/>
</dbReference>
<proteinExistence type="predicted"/>
<organism evidence="2 3">
    <name type="scientific">Lichenicola cladoniae</name>
    <dbReference type="NCBI Taxonomy" id="1484109"/>
    <lineage>
        <taxon>Bacteria</taxon>
        <taxon>Pseudomonadati</taxon>
        <taxon>Pseudomonadota</taxon>
        <taxon>Alphaproteobacteria</taxon>
        <taxon>Acetobacterales</taxon>
        <taxon>Acetobacteraceae</taxon>
        <taxon>Lichenicola</taxon>
    </lineage>
</organism>
<dbReference type="InterPro" id="IPR003848">
    <property type="entry name" value="DUF218"/>
</dbReference>
<evidence type="ECO:0000313" key="3">
    <source>
        <dbReference type="Proteomes" id="UP000500767"/>
    </source>
</evidence>
<gene>
    <name evidence="2" type="ORF">HN018_16390</name>
</gene>
<keyword evidence="3" id="KW-1185">Reference proteome</keyword>
<accession>A0A6M8HSF1</accession>
<sequence>MPSPEQAAIIIFGAALRPDGTPTPTLSRRTEAAWRFGERLDMPPLYVPTGGIGRYGPSEASAMAALLRAQGIPLSRILTEETATDTLDSVDACAALLRARPHAGPVFAATSAYHLPRCLVLLRLAGVPARAVPPPRPPASQQFMRRWRWRLREVPALPWDVLLLLRRRTIDRLLTKR</sequence>
<dbReference type="PANTHER" id="PTHR30336">
    <property type="entry name" value="INNER MEMBRANE PROTEIN, PROBABLE PERMEASE"/>
    <property type="match status" value="1"/>
</dbReference>
<dbReference type="Proteomes" id="UP000500767">
    <property type="component" value="Chromosome"/>
</dbReference>
<feature type="domain" description="DUF218" evidence="1">
    <location>
        <begin position="8"/>
        <end position="154"/>
    </location>
</feature>
<dbReference type="RefSeq" id="WP_171833065.1">
    <property type="nucleotide sequence ID" value="NZ_CP053708.1"/>
</dbReference>
<protein>
    <submittedName>
        <fullName evidence="2">YdcF family protein</fullName>
    </submittedName>
</protein>
<dbReference type="KEGG" id="lck:HN018_16390"/>
<evidence type="ECO:0000313" key="2">
    <source>
        <dbReference type="EMBL" id="QKE91413.1"/>
    </source>
</evidence>
<dbReference type="InterPro" id="IPR051599">
    <property type="entry name" value="Cell_Envelope_Assoc"/>
</dbReference>
<evidence type="ECO:0000259" key="1">
    <source>
        <dbReference type="Pfam" id="PF02698"/>
    </source>
</evidence>
<dbReference type="CDD" id="cd06259">
    <property type="entry name" value="YdcF-like"/>
    <property type="match status" value="1"/>
</dbReference>
<dbReference type="GO" id="GO:0005886">
    <property type="term" value="C:plasma membrane"/>
    <property type="evidence" value="ECO:0007669"/>
    <property type="project" value="TreeGrafter"/>
</dbReference>
<name>A0A6M8HSF1_9PROT</name>